<evidence type="ECO:0000256" key="3">
    <source>
        <dbReference type="ARBA" id="ARBA00012744"/>
    </source>
</evidence>
<evidence type="ECO:0000259" key="7">
    <source>
        <dbReference type="SMART" id="SM01217"/>
    </source>
</evidence>
<dbReference type="InterPro" id="IPR051915">
    <property type="entry name" value="Cellulose_Degrad_GH3"/>
</dbReference>
<dbReference type="AlphaFoldDB" id="S6CZX7"/>
<dbReference type="InterPro" id="IPR013783">
    <property type="entry name" value="Ig-like_fold"/>
</dbReference>
<comment type="catalytic activity">
    <reaction evidence="1">
        <text>Hydrolysis of terminal, non-reducing beta-D-glucosyl residues with release of beta-D-glucose.</text>
        <dbReference type="EC" id="3.2.1.21"/>
    </reaction>
</comment>
<feature type="domain" description="Fibronectin type III-like" evidence="7">
    <location>
        <begin position="662"/>
        <end position="731"/>
    </location>
</feature>
<dbReference type="PANTHER" id="PTHR30620:SF16">
    <property type="entry name" value="LYSOSOMAL BETA GLUCOSIDASE"/>
    <property type="match status" value="1"/>
</dbReference>
<evidence type="ECO:0000313" key="8">
    <source>
        <dbReference type="EMBL" id="CCQ33043.1"/>
    </source>
</evidence>
<sequence>MGIMELSDERLDQYVDDDRRAEIDERVESSLEEMTVEEKVGQLNQRSVHFITGTEDEGDELEGAIADGEVGSLLNVTDLETKRRLQERAVEESRLGIPLLIGYDVIHGYRTVFPTPLAQAASWNPELAERAERIAATEASADGHNWTFAPMVDVSRDPRWGRVMEGAGESPVLGSAFARARVRGFQGEDLSAPDTVLACAKHFAGYGAVEGGREYNTVNVSETALRERHLPPFAASVEEGVGSVMNAFNVHERIPASGNESLVDGILKGEWDFPGLVVSDWASFREQIQHGTASDRREAARKAIQAGSDIDMASEVVVDELADLVRDGDVSEDRLDDAVRRVLTVKGLLGLFEDPYRYFDEQRREEAMLTAQHRDAAREAARQSFVLLENEDDRLPLDPADDVAVIGALADSAEDALGAWSFEGRSEDVITIRDGLESFLDREVAYAPGYSLPSEVTDESMPGEVTDESLEAAVDAATDADVAVAVVGEPADITGEAASRSQIDLPGDQRRLLEALGETDTPVVAVLMNGRPLAIEWLAESVPAILDVWHPGVEGGPAVAETLFGEAVPGGHLPMSVPYNEGQIPVAHDRLPTGRPPGDGVRDYASKYLDVPNEPLYAFGHGESYTDFAYTDLTLSSNALSPGETLEATVTVENIGDIAGRDVVQLYVQDLVGSRSRPEKELVGFETVDLEPGETATVTVELGERDLAFWTADEEWAAEPGEFELMVGHAADDIVHTERFELRE</sequence>
<dbReference type="Pfam" id="PF14310">
    <property type="entry name" value="Fn3-like"/>
    <property type="match status" value="1"/>
</dbReference>
<dbReference type="EMBL" id="HF571520">
    <property type="protein sequence ID" value="CCQ33043.1"/>
    <property type="molecule type" value="Genomic_DNA"/>
</dbReference>
<evidence type="ECO:0000256" key="6">
    <source>
        <dbReference type="ARBA" id="ARBA00023295"/>
    </source>
</evidence>
<evidence type="ECO:0000256" key="1">
    <source>
        <dbReference type="ARBA" id="ARBA00000448"/>
    </source>
</evidence>
<dbReference type="InterPro" id="IPR002772">
    <property type="entry name" value="Glyco_hydro_3_C"/>
</dbReference>
<gene>
    <name evidence="8" type="ORF">HTIA_0904</name>
</gene>
<dbReference type="PROSITE" id="PS00775">
    <property type="entry name" value="GLYCOSYL_HYDROL_F3"/>
    <property type="match status" value="1"/>
</dbReference>
<dbReference type="SMART" id="SM01217">
    <property type="entry name" value="Fn3_like"/>
    <property type="match status" value="1"/>
</dbReference>
<dbReference type="Pfam" id="PF01915">
    <property type="entry name" value="Glyco_hydro_3_C"/>
    <property type="match status" value="1"/>
</dbReference>
<keyword evidence="4" id="KW-0732">Signal</keyword>
<dbReference type="Pfam" id="PF00933">
    <property type="entry name" value="Glyco_hydro_3"/>
    <property type="match status" value="1"/>
</dbReference>
<evidence type="ECO:0000256" key="4">
    <source>
        <dbReference type="ARBA" id="ARBA00022729"/>
    </source>
</evidence>
<dbReference type="InterPro" id="IPR036881">
    <property type="entry name" value="Glyco_hydro_3_C_sf"/>
</dbReference>
<dbReference type="Proteomes" id="UP000015381">
    <property type="component" value="Chromosome I"/>
</dbReference>
<proteinExistence type="inferred from homology"/>
<dbReference type="PANTHER" id="PTHR30620">
    <property type="entry name" value="PERIPLASMIC BETA-GLUCOSIDASE-RELATED"/>
    <property type="match status" value="1"/>
</dbReference>
<keyword evidence="9" id="KW-1185">Reference proteome</keyword>
<evidence type="ECO:0000256" key="2">
    <source>
        <dbReference type="ARBA" id="ARBA00005336"/>
    </source>
</evidence>
<dbReference type="InterPro" id="IPR036962">
    <property type="entry name" value="Glyco_hydro_3_N_sf"/>
</dbReference>
<dbReference type="InterPro" id="IPR017853">
    <property type="entry name" value="GH"/>
</dbReference>
<dbReference type="PRINTS" id="PR00133">
    <property type="entry name" value="GLHYDRLASE3"/>
</dbReference>
<keyword evidence="6 8" id="KW-0326">Glycosidase</keyword>
<reference evidence="8 9" key="1">
    <citation type="journal article" date="2014" name="Environ. Microbiol.">
        <title>Halorhabdus tiamatea: proteogenomics and glycosidase activity measurements identify the first cultivated euryarchaeon from a deep-sea anoxic brine lake as potential polysaccharide degrader.</title>
        <authorList>
            <person name="Werner J."/>
            <person name="Ferrer M."/>
            <person name="Michel G."/>
            <person name="Mann A.J."/>
            <person name="Huang S."/>
            <person name="Juarez S."/>
            <person name="Ciordia S."/>
            <person name="Albar J.P."/>
            <person name="Alcaide M."/>
            <person name="La Cono V."/>
            <person name="Yakimov M.M."/>
            <person name="Antunes A."/>
            <person name="Taborda M."/>
            <person name="Da Costa M.S."/>
            <person name="Amann R.I."/>
            <person name="Gloeckner F.O."/>
            <person name="Golyshina O.V."/>
            <person name="Golyshin P.N."/>
            <person name="Teeling H."/>
        </authorList>
    </citation>
    <scope>NUCLEOTIDE SEQUENCE [LARGE SCALE GENOMIC DNA]</scope>
    <source>
        <strain evidence="9">SARL4B</strain>
    </source>
</reference>
<keyword evidence="5 8" id="KW-0378">Hydrolase</keyword>
<dbReference type="Gene3D" id="2.60.40.10">
    <property type="entry name" value="Immunoglobulins"/>
    <property type="match status" value="1"/>
</dbReference>
<dbReference type="GO" id="GO:0008422">
    <property type="term" value="F:beta-glucosidase activity"/>
    <property type="evidence" value="ECO:0007669"/>
    <property type="project" value="UniProtKB-EC"/>
</dbReference>
<dbReference type="InterPro" id="IPR026891">
    <property type="entry name" value="Fn3-like"/>
</dbReference>
<dbReference type="GO" id="GO:0009251">
    <property type="term" value="P:glucan catabolic process"/>
    <property type="evidence" value="ECO:0007669"/>
    <property type="project" value="TreeGrafter"/>
</dbReference>
<protein>
    <recommendedName>
        <fullName evidence="3">beta-glucosidase</fullName>
        <ecNumber evidence="3">3.2.1.21</ecNumber>
    </recommendedName>
</protein>
<evidence type="ECO:0000256" key="5">
    <source>
        <dbReference type="ARBA" id="ARBA00022801"/>
    </source>
</evidence>
<dbReference type="EC" id="3.2.1.21" evidence="3"/>
<dbReference type="InterPro" id="IPR001764">
    <property type="entry name" value="Glyco_hydro_3_N"/>
</dbReference>
<dbReference type="Gene3D" id="3.20.20.300">
    <property type="entry name" value="Glycoside hydrolase, family 3, N-terminal domain"/>
    <property type="match status" value="1"/>
</dbReference>
<dbReference type="PATRIC" id="fig|1033806.12.peg.897"/>
<name>S6CZX7_9EURY</name>
<dbReference type="HOGENOM" id="CLU_004542_5_1_2"/>
<dbReference type="InterPro" id="IPR019800">
    <property type="entry name" value="Glyco_hydro_3_AS"/>
</dbReference>
<dbReference type="KEGG" id="hti:HTIA_0904"/>
<comment type="similarity">
    <text evidence="2">Belongs to the glycosyl hydrolase 3 family.</text>
</comment>
<evidence type="ECO:0000313" key="9">
    <source>
        <dbReference type="Proteomes" id="UP000015381"/>
    </source>
</evidence>
<dbReference type="FunFam" id="3.20.20.300:FF:000005">
    <property type="entry name" value="Periplasmic beta-glucosidase"/>
    <property type="match status" value="1"/>
</dbReference>
<dbReference type="SUPFAM" id="SSF51445">
    <property type="entry name" value="(Trans)glycosidases"/>
    <property type="match status" value="1"/>
</dbReference>
<organism evidence="8 9">
    <name type="scientific">Halorhabdus tiamatea SARL4B</name>
    <dbReference type="NCBI Taxonomy" id="1033806"/>
    <lineage>
        <taxon>Archaea</taxon>
        <taxon>Methanobacteriati</taxon>
        <taxon>Methanobacteriota</taxon>
        <taxon>Stenosarchaea group</taxon>
        <taxon>Halobacteria</taxon>
        <taxon>Halobacteriales</taxon>
        <taxon>Haloarculaceae</taxon>
        <taxon>Halorhabdus</taxon>
    </lineage>
</organism>
<dbReference type="Gene3D" id="3.40.50.1700">
    <property type="entry name" value="Glycoside hydrolase family 3 C-terminal domain"/>
    <property type="match status" value="1"/>
</dbReference>
<dbReference type="SUPFAM" id="SSF52279">
    <property type="entry name" value="Beta-D-glucan exohydrolase, C-terminal domain"/>
    <property type="match status" value="1"/>
</dbReference>
<dbReference type="FunFam" id="2.60.40.10:FF:000495">
    <property type="entry name" value="Periplasmic beta-glucosidase"/>
    <property type="match status" value="1"/>
</dbReference>
<dbReference type="NCBIfam" id="NF011678">
    <property type="entry name" value="PRK15098.1"/>
    <property type="match status" value="1"/>
</dbReference>
<accession>S6CZX7</accession>